<accession>A0A232ESA5</accession>
<evidence type="ECO:0000313" key="3">
    <source>
        <dbReference type="Proteomes" id="UP000215335"/>
    </source>
</evidence>
<name>A0A232ESA5_9HYME</name>
<comment type="caution">
    <text evidence="2">The sequence shown here is derived from an EMBL/GenBank/DDBJ whole genome shotgun (WGS) entry which is preliminary data.</text>
</comment>
<keyword evidence="3" id="KW-1185">Reference proteome</keyword>
<feature type="signal peptide" evidence="1">
    <location>
        <begin position="1"/>
        <end position="18"/>
    </location>
</feature>
<organism evidence="2 3">
    <name type="scientific">Trichomalopsis sarcophagae</name>
    <dbReference type="NCBI Taxonomy" id="543379"/>
    <lineage>
        <taxon>Eukaryota</taxon>
        <taxon>Metazoa</taxon>
        <taxon>Ecdysozoa</taxon>
        <taxon>Arthropoda</taxon>
        <taxon>Hexapoda</taxon>
        <taxon>Insecta</taxon>
        <taxon>Pterygota</taxon>
        <taxon>Neoptera</taxon>
        <taxon>Endopterygota</taxon>
        <taxon>Hymenoptera</taxon>
        <taxon>Apocrita</taxon>
        <taxon>Proctotrupomorpha</taxon>
        <taxon>Chalcidoidea</taxon>
        <taxon>Pteromalidae</taxon>
        <taxon>Pteromalinae</taxon>
        <taxon>Trichomalopsis</taxon>
    </lineage>
</organism>
<evidence type="ECO:0000256" key="1">
    <source>
        <dbReference type="SAM" id="SignalP"/>
    </source>
</evidence>
<dbReference type="Proteomes" id="UP000215335">
    <property type="component" value="Unassembled WGS sequence"/>
</dbReference>
<reference evidence="2 3" key="1">
    <citation type="journal article" date="2017" name="Curr. Biol.">
        <title>The Evolution of Venom by Co-option of Single-Copy Genes.</title>
        <authorList>
            <person name="Martinson E.O."/>
            <person name="Mrinalini"/>
            <person name="Kelkar Y.D."/>
            <person name="Chang C.H."/>
            <person name="Werren J.H."/>
        </authorList>
    </citation>
    <scope>NUCLEOTIDE SEQUENCE [LARGE SCALE GENOMIC DNA]</scope>
    <source>
        <strain evidence="2 3">Alberta</strain>
        <tissue evidence="2">Whole body</tissue>
    </source>
</reference>
<sequence>MKFFAVFLLLAFLAMAYAGKLPAVEQAELKPESEAEPKTAEPRDKRGLLYSAYATPYAAAYSYPVAYSAPVAYASPLAYSAYRPAYYPSYYSSYVLG</sequence>
<dbReference type="EMBL" id="NNAY01002460">
    <property type="protein sequence ID" value="OXU21238.1"/>
    <property type="molecule type" value="Genomic_DNA"/>
</dbReference>
<protein>
    <submittedName>
        <fullName evidence="2">Uncharacterized protein</fullName>
    </submittedName>
</protein>
<dbReference type="AlphaFoldDB" id="A0A232ESA5"/>
<evidence type="ECO:0000313" key="2">
    <source>
        <dbReference type="EMBL" id="OXU21238.1"/>
    </source>
</evidence>
<proteinExistence type="predicted"/>
<gene>
    <name evidence="2" type="ORF">TSAR_013388</name>
</gene>
<keyword evidence="1" id="KW-0732">Signal</keyword>
<feature type="chain" id="PRO_5013167130" evidence="1">
    <location>
        <begin position="19"/>
        <end position="97"/>
    </location>
</feature>